<feature type="chain" id="PRO_5037045688" description="PsbP C-terminal domain-containing protein" evidence="1">
    <location>
        <begin position="29"/>
        <end position="202"/>
    </location>
</feature>
<evidence type="ECO:0008006" key="4">
    <source>
        <dbReference type="Google" id="ProtNLM"/>
    </source>
</evidence>
<proteinExistence type="predicted"/>
<gene>
    <name evidence="2" type="ORF">H8693_03675</name>
</gene>
<accession>A0A926DHT5</accession>
<reference evidence="2" key="1">
    <citation type="submission" date="2020-08" db="EMBL/GenBank/DDBJ databases">
        <title>Genome public.</title>
        <authorList>
            <person name="Liu C."/>
            <person name="Sun Q."/>
        </authorList>
    </citation>
    <scope>NUCLEOTIDE SEQUENCE</scope>
    <source>
        <strain evidence="2">NSJ-63</strain>
    </source>
</reference>
<evidence type="ECO:0000256" key="1">
    <source>
        <dbReference type="SAM" id="SignalP"/>
    </source>
</evidence>
<keyword evidence="1" id="KW-0732">Signal</keyword>
<feature type="signal peptide" evidence="1">
    <location>
        <begin position="1"/>
        <end position="28"/>
    </location>
</feature>
<name>A0A926DHT5_9FIRM</name>
<dbReference type="EMBL" id="JACRSS010000001">
    <property type="protein sequence ID" value="MBC8538029.1"/>
    <property type="molecule type" value="Genomic_DNA"/>
</dbReference>
<evidence type="ECO:0000313" key="2">
    <source>
        <dbReference type="EMBL" id="MBC8538029.1"/>
    </source>
</evidence>
<dbReference type="PROSITE" id="PS51257">
    <property type="entry name" value="PROKAR_LIPOPROTEIN"/>
    <property type="match status" value="1"/>
</dbReference>
<dbReference type="AlphaFoldDB" id="A0A926DHT5"/>
<organism evidence="2 3">
    <name type="scientific">Guopingia tenuis</name>
    <dbReference type="NCBI Taxonomy" id="2763656"/>
    <lineage>
        <taxon>Bacteria</taxon>
        <taxon>Bacillati</taxon>
        <taxon>Bacillota</taxon>
        <taxon>Clostridia</taxon>
        <taxon>Christensenellales</taxon>
        <taxon>Christensenellaceae</taxon>
        <taxon>Guopingia</taxon>
    </lineage>
</organism>
<dbReference type="RefSeq" id="WP_249279826.1">
    <property type="nucleotide sequence ID" value="NZ_JACRSS010000001.1"/>
</dbReference>
<evidence type="ECO:0000313" key="3">
    <source>
        <dbReference type="Proteomes" id="UP000617951"/>
    </source>
</evidence>
<comment type="caution">
    <text evidence="2">The sequence shown here is derived from an EMBL/GenBank/DDBJ whole genome shotgun (WGS) entry which is preliminary data.</text>
</comment>
<dbReference type="Proteomes" id="UP000617951">
    <property type="component" value="Unassembled WGS sequence"/>
</dbReference>
<keyword evidence="3" id="KW-1185">Reference proteome</keyword>
<sequence length="202" mass="22072">MKRGICLLLAAVLLGGLLFGCSDTKSIAAPGEKRDPTYTLSGDTIRMDCGSFTLEYPSTLSENVKEGTIVSDQVFLDIAVPVNDSLVSSSLSVLRSDEMKGSRVSDITEEQAQAYAQAAAESFGQQEAKNVALERQNIGSREMAVVTYQVDFTNDAQEIYAIYCRQFILPMDDCGYVFLLAYIDETENEILDGVMDSLTLSK</sequence>
<protein>
    <recommendedName>
        <fullName evidence="4">PsbP C-terminal domain-containing protein</fullName>
    </recommendedName>
</protein>